<feature type="domain" description="IstB-like ATP-binding" evidence="1">
    <location>
        <begin position="9"/>
        <end position="54"/>
    </location>
</feature>
<evidence type="ECO:0000259" key="1">
    <source>
        <dbReference type="Pfam" id="PF01695"/>
    </source>
</evidence>
<proteinExistence type="predicted"/>
<evidence type="ECO:0000313" key="3">
    <source>
        <dbReference type="Proteomes" id="UP000680279"/>
    </source>
</evidence>
<sequence>MMAGFVKELVITTNLQFGLRNHIFGDPILTEAVIDRLIQHSQLLLFTGVSFHDKEFLLHS</sequence>
<dbReference type="Pfam" id="PF01695">
    <property type="entry name" value="IstB_IS21"/>
    <property type="match status" value="1"/>
</dbReference>
<dbReference type="Gene3D" id="3.40.50.300">
    <property type="entry name" value="P-loop containing nucleotide triphosphate hydrolases"/>
    <property type="match status" value="1"/>
</dbReference>
<organism evidence="2 3">
    <name type="scientific">Siminovitchia fordii</name>
    <dbReference type="NCBI Taxonomy" id="254759"/>
    <lineage>
        <taxon>Bacteria</taxon>
        <taxon>Bacillati</taxon>
        <taxon>Bacillota</taxon>
        <taxon>Bacilli</taxon>
        <taxon>Bacillales</taxon>
        <taxon>Bacillaceae</taxon>
        <taxon>Siminovitchia</taxon>
    </lineage>
</organism>
<dbReference type="Proteomes" id="UP000680279">
    <property type="component" value="Unassembled WGS sequence"/>
</dbReference>
<dbReference type="EMBL" id="BOQT01000005">
    <property type="protein sequence ID" value="GIN20553.1"/>
    <property type="molecule type" value="Genomic_DNA"/>
</dbReference>
<dbReference type="InterPro" id="IPR027417">
    <property type="entry name" value="P-loop_NTPase"/>
</dbReference>
<accession>A0ABQ4K5X0</accession>
<name>A0ABQ4K5X0_9BACI</name>
<gene>
    <name evidence="2" type="ORF">J1TS3_16870</name>
</gene>
<dbReference type="InterPro" id="IPR002611">
    <property type="entry name" value="IstB_ATP-bd"/>
</dbReference>
<evidence type="ECO:0000313" key="2">
    <source>
        <dbReference type="EMBL" id="GIN20553.1"/>
    </source>
</evidence>
<keyword evidence="3" id="KW-1185">Reference proteome</keyword>
<protein>
    <recommendedName>
        <fullName evidence="1">IstB-like ATP-binding domain-containing protein</fullName>
    </recommendedName>
</protein>
<comment type="caution">
    <text evidence="2">The sequence shown here is derived from an EMBL/GenBank/DDBJ whole genome shotgun (WGS) entry which is preliminary data.</text>
</comment>
<reference evidence="2 3" key="1">
    <citation type="submission" date="2021-03" db="EMBL/GenBank/DDBJ databases">
        <title>Antimicrobial resistance genes in bacteria isolated from Japanese honey, and their potential for conferring macrolide and lincosamide resistance in the American foulbrood pathogen Paenibacillus larvae.</title>
        <authorList>
            <person name="Okamoto M."/>
            <person name="Kumagai M."/>
            <person name="Kanamori H."/>
            <person name="Takamatsu D."/>
        </authorList>
    </citation>
    <scope>NUCLEOTIDE SEQUENCE [LARGE SCALE GENOMIC DNA]</scope>
    <source>
        <strain evidence="2 3">J1TS3</strain>
    </source>
</reference>